<protein>
    <submittedName>
        <fullName evidence="1">SRPBCC domain-containing protein</fullName>
    </submittedName>
</protein>
<dbReference type="SUPFAM" id="SSF55961">
    <property type="entry name" value="Bet v1-like"/>
    <property type="match status" value="1"/>
</dbReference>
<accession>A0ABV8QZ57</accession>
<proteinExistence type="predicted"/>
<evidence type="ECO:0000313" key="1">
    <source>
        <dbReference type="EMBL" id="MFC4264992.1"/>
    </source>
</evidence>
<gene>
    <name evidence="1" type="ORF">ACFOW9_05190</name>
</gene>
<dbReference type="EMBL" id="JBHSCQ010000005">
    <property type="protein sequence ID" value="MFC4264992.1"/>
    <property type="molecule type" value="Genomic_DNA"/>
</dbReference>
<reference evidence="2" key="1">
    <citation type="journal article" date="2019" name="Int. J. Syst. Evol. Microbiol.">
        <title>The Global Catalogue of Microorganisms (GCM) 10K type strain sequencing project: providing services to taxonomists for standard genome sequencing and annotation.</title>
        <authorList>
            <consortium name="The Broad Institute Genomics Platform"/>
            <consortium name="The Broad Institute Genome Sequencing Center for Infectious Disease"/>
            <person name="Wu L."/>
            <person name="Ma J."/>
        </authorList>
    </citation>
    <scope>NUCLEOTIDE SEQUENCE [LARGE SCALE GENOMIC DNA]</scope>
    <source>
        <strain evidence="2">CGMCC 1.10698</strain>
    </source>
</reference>
<dbReference type="Gene3D" id="3.30.530.20">
    <property type="match status" value="1"/>
</dbReference>
<dbReference type="InterPro" id="IPR023393">
    <property type="entry name" value="START-like_dom_sf"/>
</dbReference>
<dbReference type="RefSeq" id="WP_230066613.1">
    <property type="nucleotide sequence ID" value="NZ_BAABLL010000019.1"/>
</dbReference>
<comment type="caution">
    <text evidence="1">The sequence shown here is derived from an EMBL/GenBank/DDBJ whole genome shotgun (WGS) entry which is preliminary data.</text>
</comment>
<name>A0ABV8QZ57_9MICC</name>
<dbReference type="Proteomes" id="UP001595773">
    <property type="component" value="Unassembled WGS sequence"/>
</dbReference>
<sequence length="238" mass="26814">METNQLSVLVNADAEQVWRMLRDPAKIAQWHGWDADGLEDEIAQIYESNVKESADHRRLQLESGDFFSLDPHPDGTRLTLTRTKTTGELAQYDSNITESWVMFIQALKFKLERHPQTPRRTFFADGTSSEHTNLWTALGIDTGWLPEPGEKYELTLNTGARLSGKVWYRTDTQLGLSVADYAEHGDGLLILAEQPRMDAIPEHPGALIIASTFGLGAAAFESIAAHWDSFMETYYPRT</sequence>
<organism evidence="1 2">
    <name type="scientific">Arthrobacter cryoconiti</name>
    <dbReference type="NCBI Taxonomy" id="748907"/>
    <lineage>
        <taxon>Bacteria</taxon>
        <taxon>Bacillati</taxon>
        <taxon>Actinomycetota</taxon>
        <taxon>Actinomycetes</taxon>
        <taxon>Micrococcales</taxon>
        <taxon>Micrococcaceae</taxon>
        <taxon>Arthrobacter</taxon>
    </lineage>
</organism>
<evidence type="ECO:0000313" key="2">
    <source>
        <dbReference type="Proteomes" id="UP001595773"/>
    </source>
</evidence>
<keyword evidence="2" id="KW-1185">Reference proteome</keyword>